<dbReference type="RefSeq" id="WP_106165715.1">
    <property type="nucleotide sequence ID" value="NZ_PVUF01000047.1"/>
</dbReference>
<gene>
    <name evidence="3" type="ORF">CLV89_1472</name>
</gene>
<proteinExistence type="predicted"/>
<protein>
    <submittedName>
        <fullName evidence="3">Transcriptional regulator with XRE-family HTH domain</fullName>
    </submittedName>
</protein>
<dbReference type="SUPFAM" id="SSF47413">
    <property type="entry name" value="lambda repressor-like DNA-binding domains"/>
    <property type="match status" value="1"/>
</dbReference>
<dbReference type="OrthoDB" id="7596101at2"/>
<dbReference type="EMBL" id="PVUF01000047">
    <property type="protein sequence ID" value="PRZ41438.1"/>
    <property type="molecule type" value="Genomic_DNA"/>
</dbReference>
<feature type="domain" description="HTH cro/C1-type" evidence="2">
    <location>
        <begin position="7"/>
        <end position="62"/>
    </location>
</feature>
<dbReference type="InterPro" id="IPR001387">
    <property type="entry name" value="Cro/C1-type_HTH"/>
</dbReference>
<comment type="caution">
    <text evidence="3">The sequence shown here is derived from an EMBL/GenBank/DDBJ whole genome shotgun (WGS) entry which is preliminary data.</text>
</comment>
<accession>A0A2T0ZZC2</accession>
<name>A0A2T0ZZC2_TRISK</name>
<evidence type="ECO:0000259" key="2">
    <source>
        <dbReference type="PROSITE" id="PS50943"/>
    </source>
</evidence>
<dbReference type="Gene3D" id="1.10.260.40">
    <property type="entry name" value="lambda repressor-like DNA-binding domains"/>
    <property type="match status" value="1"/>
</dbReference>
<dbReference type="Proteomes" id="UP000237718">
    <property type="component" value="Unassembled WGS sequence"/>
</dbReference>
<dbReference type="PANTHER" id="PTHR46558:SF11">
    <property type="entry name" value="HTH-TYPE TRANSCRIPTIONAL REGULATOR XRE"/>
    <property type="match status" value="1"/>
</dbReference>
<sequence>MTFAVRLNELRVKKKKSLQEVADALGVSKTHIWELEKGRADNPSLELLTKIADYFKVSIRHLVGEDFENNQNDEMARMFRQVGDLEENDRAIIDDMIQSLRNRRKGADGTN</sequence>
<dbReference type="Pfam" id="PF01381">
    <property type="entry name" value="HTH_3"/>
    <property type="match status" value="1"/>
</dbReference>
<dbReference type="GO" id="GO:0003677">
    <property type="term" value="F:DNA binding"/>
    <property type="evidence" value="ECO:0007669"/>
    <property type="project" value="UniProtKB-KW"/>
</dbReference>
<dbReference type="PROSITE" id="PS50943">
    <property type="entry name" value="HTH_CROC1"/>
    <property type="match status" value="1"/>
</dbReference>
<dbReference type="PANTHER" id="PTHR46558">
    <property type="entry name" value="TRACRIPTIONAL REGULATORY PROTEIN-RELATED-RELATED"/>
    <property type="match status" value="1"/>
</dbReference>
<keyword evidence="1" id="KW-0238">DNA-binding</keyword>
<evidence type="ECO:0000256" key="1">
    <source>
        <dbReference type="ARBA" id="ARBA00023125"/>
    </source>
</evidence>
<reference evidence="3 4" key="1">
    <citation type="submission" date="2018-03" db="EMBL/GenBank/DDBJ databases">
        <title>Genomic Encyclopedia of Archaeal and Bacterial Type Strains, Phase II (KMG-II): from individual species to whole genera.</title>
        <authorList>
            <person name="Goeker M."/>
        </authorList>
    </citation>
    <scope>NUCLEOTIDE SEQUENCE [LARGE SCALE GENOMIC DNA]</scope>
    <source>
        <strain evidence="3 4">DSM 25328</strain>
    </source>
</reference>
<dbReference type="SMART" id="SM00530">
    <property type="entry name" value="HTH_XRE"/>
    <property type="match status" value="1"/>
</dbReference>
<dbReference type="InterPro" id="IPR010982">
    <property type="entry name" value="Lambda_DNA-bd_dom_sf"/>
</dbReference>
<evidence type="ECO:0000313" key="3">
    <source>
        <dbReference type="EMBL" id="PRZ41438.1"/>
    </source>
</evidence>
<organism evidence="3 4">
    <name type="scientific">Tritonibacter scottomollicae</name>
    <name type="common">Epibacterium scottomollicae</name>
    <dbReference type="NCBI Taxonomy" id="483013"/>
    <lineage>
        <taxon>Bacteria</taxon>
        <taxon>Pseudomonadati</taxon>
        <taxon>Pseudomonadota</taxon>
        <taxon>Alphaproteobacteria</taxon>
        <taxon>Rhodobacterales</taxon>
        <taxon>Paracoccaceae</taxon>
        <taxon>Tritonibacter</taxon>
    </lineage>
</organism>
<dbReference type="AlphaFoldDB" id="A0A2T0ZZC2"/>
<dbReference type="CDD" id="cd00093">
    <property type="entry name" value="HTH_XRE"/>
    <property type="match status" value="1"/>
</dbReference>
<evidence type="ECO:0000313" key="4">
    <source>
        <dbReference type="Proteomes" id="UP000237718"/>
    </source>
</evidence>